<evidence type="ECO:0000259" key="2">
    <source>
        <dbReference type="Pfam" id="PF01370"/>
    </source>
</evidence>
<dbReference type="InterPro" id="IPR001509">
    <property type="entry name" value="Epimerase_deHydtase"/>
</dbReference>
<accession>A0AA49GBA0</accession>
<gene>
    <name evidence="3" type="ORF">QYS47_15635</name>
</gene>
<sequence length="319" mass="36061">MLLITGGSGFIGSYFNEKMYTEIINFDLRKPIHPTKHKYIKGDICNYDELNKTVKENNIQTIIHLAAAHHDFGISEDEYFKVNEFGTENICKVAEENNIKRIVFYSSVAVYGDNKKPSTEEMTPIPSNHYGASKLAGEAKLKKWADKEGNQAIVIRPCLVYGPRNTANMYNLIKQIDSGNFFNVGKGNNVKSICFVENIVEATIHLMNTDPHKGFSFYNYADSPQLTSKETANHISECLGKKKPVSVPKFLLQIGAIPFDILIKVTGKNLPVSSARVNKFATETYHKAEKILKTGFKPRYDNYQGLKKMVEWYKVIKNG</sequence>
<evidence type="ECO:0000256" key="1">
    <source>
        <dbReference type="ARBA" id="ARBA00007637"/>
    </source>
</evidence>
<dbReference type="AlphaFoldDB" id="A0AA49GBA0"/>
<dbReference type="Pfam" id="PF01370">
    <property type="entry name" value="Epimerase"/>
    <property type="match status" value="1"/>
</dbReference>
<comment type="similarity">
    <text evidence="1">Belongs to the NAD(P)-dependent epimerase/dehydratase family.</text>
</comment>
<dbReference type="Gene3D" id="3.40.50.720">
    <property type="entry name" value="NAD(P)-binding Rossmann-like Domain"/>
    <property type="match status" value="1"/>
</dbReference>
<organism evidence="3">
    <name type="scientific">Marivirga arenosa</name>
    <dbReference type="NCBI Taxonomy" id="3059076"/>
    <lineage>
        <taxon>Bacteria</taxon>
        <taxon>Pseudomonadati</taxon>
        <taxon>Bacteroidota</taxon>
        <taxon>Cytophagia</taxon>
        <taxon>Cytophagales</taxon>
        <taxon>Marivirgaceae</taxon>
        <taxon>Marivirga</taxon>
    </lineage>
</organism>
<dbReference type="RefSeq" id="WP_322347249.1">
    <property type="nucleotide sequence ID" value="NZ_CP129968.2"/>
</dbReference>
<reference evidence="3" key="1">
    <citation type="submission" date="2023-08" db="EMBL/GenBank/DDBJ databases">
        <title>Comparative genomics and taxonomic characterization of three novel marine species of genus Marivirga.</title>
        <authorList>
            <person name="Muhammad N."/>
            <person name="Kim S.-G."/>
        </authorList>
    </citation>
    <scope>NUCLEOTIDE SEQUENCE</scope>
    <source>
        <strain evidence="3">BKB1-2</strain>
    </source>
</reference>
<dbReference type="EMBL" id="CP129968">
    <property type="protein sequence ID" value="WKK78956.2"/>
    <property type="molecule type" value="Genomic_DNA"/>
</dbReference>
<dbReference type="InterPro" id="IPR036291">
    <property type="entry name" value="NAD(P)-bd_dom_sf"/>
</dbReference>
<dbReference type="PANTHER" id="PTHR43000">
    <property type="entry name" value="DTDP-D-GLUCOSE 4,6-DEHYDRATASE-RELATED"/>
    <property type="match status" value="1"/>
</dbReference>
<name>A0AA49GBA0_9BACT</name>
<proteinExistence type="inferred from homology"/>
<protein>
    <submittedName>
        <fullName evidence="3">NAD(P)-dependent oxidoreductase</fullName>
    </submittedName>
</protein>
<dbReference type="Proteomes" id="UP001232019">
    <property type="component" value="Chromosome"/>
</dbReference>
<dbReference type="KEGG" id="marp:QYS47_15635"/>
<evidence type="ECO:0000313" key="3">
    <source>
        <dbReference type="EMBL" id="WKK78956.2"/>
    </source>
</evidence>
<feature type="domain" description="NAD-dependent epimerase/dehydratase" evidence="2">
    <location>
        <begin position="3"/>
        <end position="209"/>
    </location>
</feature>
<dbReference type="SUPFAM" id="SSF51735">
    <property type="entry name" value="NAD(P)-binding Rossmann-fold domains"/>
    <property type="match status" value="1"/>
</dbReference>